<evidence type="ECO:0000313" key="2">
    <source>
        <dbReference type="EMBL" id="KAF7317190.1"/>
    </source>
</evidence>
<feature type="compositionally biased region" description="Polar residues" evidence="1">
    <location>
        <begin position="699"/>
        <end position="714"/>
    </location>
</feature>
<gene>
    <name evidence="2" type="ORF">HMN09_00453900</name>
</gene>
<name>A0A8H6TGN7_MYCCL</name>
<sequence length="847" mass="92041">MLLLDLPQELVLEFAAYLPERDLNALVATGNRKLRAILLGSVLLRYHVLLERTGLEENPAAMSGVVASDRLKALMERERRWLTFQPLGRHTIELDFESAGIYDLTGEYFLVGDVPNQNSMCTAIRYVSTISPSAEWRRIDVGVPVVDFGMAVEEHDLIAVLTCRPSDINSLQMRMSVKLICFSTGNPHPLAKNAEILLQEVPMTHGRPSASIELVGKTLAISFLYWTERDRDSDQLYLVDWQTGDILAPPLQIYCSGLIFLTPEVLLIPNLVDASIDVACIPSSASDPDTPVVIHTLRLPELVAGHSIFTFQCRGEPNPRSSTHKSAYSTLSPFLPSPTDNLILFTLLTGSPITGTTTDHMFVIPRLQFAAALLPLLGQYPDGVDIDYASWGSYHVRWLDAQDLSKHYITTTCGLRLVAIPHDAETHPAEAKVLCFSPHAVALEDSDGDGDGSLGFGTLVKPDEPGAEPAFASLKVVWKEHVYSRVPYREVYSAEKFAYDTVIVNNESIIGVKLVQFDFKTVKMLPFLLAAFASLHGATALLTPTGRTPSGKDIYTVPPGSRVAAYSASQIEVLAPNGTLLHTFTDTNSPSPSEKQDYNVHFAQAFYDCGTDASTGDPTQITTLNATFVVPPIPENYESQVLLIGPGLEGFDPLTNESVGIFQTALQYGASPYQGGPFWTVYAILETPSFYITPGPAASSESSPIPRQETQPIVNPGDTITTAIVYDPDGPQFDGQHRVWYQGIFVGPASLGDGPLLLEISFSNPPSRVRAQILLQEEGAFEAADYPAGEMVFEDIQLALNPNTTTPGTEPEISWTVLSDAATGVGIEVLVDGGVGAKVAMVFPDSA</sequence>
<keyword evidence="3" id="KW-1185">Reference proteome</keyword>
<comment type="caution">
    <text evidence="2">The sequence shown here is derived from an EMBL/GenBank/DDBJ whole genome shotgun (WGS) entry which is preliminary data.</text>
</comment>
<dbReference type="AlphaFoldDB" id="A0A8H6TGN7"/>
<reference evidence="2" key="1">
    <citation type="submission" date="2020-05" db="EMBL/GenBank/DDBJ databases">
        <title>Mycena genomes resolve the evolution of fungal bioluminescence.</title>
        <authorList>
            <person name="Tsai I.J."/>
        </authorList>
    </citation>
    <scope>NUCLEOTIDE SEQUENCE</scope>
    <source>
        <strain evidence="2">110903Hualien_Pintung</strain>
    </source>
</reference>
<evidence type="ECO:0008006" key="4">
    <source>
        <dbReference type="Google" id="ProtNLM"/>
    </source>
</evidence>
<feature type="region of interest" description="Disordered" evidence="1">
    <location>
        <begin position="695"/>
        <end position="714"/>
    </location>
</feature>
<evidence type="ECO:0000256" key="1">
    <source>
        <dbReference type="SAM" id="MobiDB-lite"/>
    </source>
</evidence>
<dbReference type="Proteomes" id="UP000613580">
    <property type="component" value="Unassembled WGS sequence"/>
</dbReference>
<dbReference type="OrthoDB" id="3149552at2759"/>
<accession>A0A8H6TGN7</accession>
<dbReference type="EMBL" id="JACAZE010000005">
    <property type="protein sequence ID" value="KAF7317190.1"/>
    <property type="molecule type" value="Genomic_DNA"/>
</dbReference>
<protein>
    <recommendedName>
        <fullName evidence="4">F-box domain-containing protein</fullName>
    </recommendedName>
</protein>
<organism evidence="2 3">
    <name type="scientific">Mycena chlorophos</name>
    <name type="common">Agaric fungus</name>
    <name type="synonym">Agaricus chlorophos</name>
    <dbReference type="NCBI Taxonomy" id="658473"/>
    <lineage>
        <taxon>Eukaryota</taxon>
        <taxon>Fungi</taxon>
        <taxon>Dikarya</taxon>
        <taxon>Basidiomycota</taxon>
        <taxon>Agaricomycotina</taxon>
        <taxon>Agaricomycetes</taxon>
        <taxon>Agaricomycetidae</taxon>
        <taxon>Agaricales</taxon>
        <taxon>Marasmiineae</taxon>
        <taxon>Mycenaceae</taxon>
        <taxon>Mycena</taxon>
    </lineage>
</organism>
<proteinExistence type="predicted"/>
<evidence type="ECO:0000313" key="3">
    <source>
        <dbReference type="Proteomes" id="UP000613580"/>
    </source>
</evidence>